<dbReference type="Gene3D" id="1.25.40.420">
    <property type="match status" value="1"/>
</dbReference>
<dbReference type="Pfam" id="PF00651">
    <property type="entry name" value="BTB"/>
    <property type="match status" value="1"/>
</dbReference>
<reference evidence="4 5" key="1">
    <citation type="submission" date="2015-09" db="EMBL/GenBank/DDBJ databases">
        <title>Draft genome of the parasitic nematode Teladorsagia circumcincta isolate WARC Sus (inbred).</title>
        <authorList>
            <person name="Mitreva M."/>
        </authorList>
    </citation>
    <scope>NUCLEOTIDE SEQUENCE [LARGE SCALE GENOMIC DNA]</scope>
    <source>
        <strain evidence="4 5">S</strain>
    </source>
</reference>
<evidence type="ECO:0000259" key="3">
    <source>
        <dbReference type="Pfam" id="PF13843"/>
    </source>
</evidence>
<dbReference type="SUPFAM" id="SSF54695">
    <property type="entry name" value="POZ domain"/>
    <property type="match status" value="1"/>
</dbReference>
<dbReference type="Pfam" id="PF13843">
    <property type="entry name" value="DDE_Tnp_1_7"/>
    <property type="match status" value="1"/>
</dbReference>
<proteinExistence type="predicted"/>
<evidence type="ECO:0000259" key="2">
    <source>
        <dbReference type="Pfam" id="PF00651"/>
    </source>
</evidence>
<dbReference type="InterPro" id="IPR000210">
    <property type="entry name" value="BTB/POZ_dom"/>
</dbReference>
<evidence type="ECO:0000313" key="5">
    <source>
        <dbReference type="Proteomes" id="UP000230423"/>
    </source>
</evidence>
<dbReference type="OrthoDB" id="5830191at2759"/>
<sequence>MSAFFDDIDILERRFDELFLEGDSEDLYMPDEEDALVPAVVRDDEVPDSDELDDNDDDEEAETTWLDDARPYTRWTFNQPIGFHQDVELCQTPLNFYKLFLFEELLDQVVTLTNIYGHQKNRSWKDTDAEELMRFIGTLHRVVGQASVRSTSRGCQNVMRVVHPSSMRLTTCPAHYFFAFHVSTAASWMPINDRYEVPTYDIILKLLNTRNVKFRANEHKRTMPGRKGASSAKEKGEKDVAKEENVVYTVEFKDTDALALEILVNFCYTGVIKINDITVWGILPTACFLQLNEVQKIIGTEGFYHLHVDQLVEVISSEKLRVHAEEQLLEHVRLPLCHPLFLVNTVSENASVKADAVCRDLVDEAKNYQLSKQFSSKLPNMQGPRTKPRKPFDFGGVLYIGKENKLVLTYL</sequence>
<dbReference type="PANTHER" id="PTHR45632">
    <property type="entry name" value="LD33804P"/>
    <property type="match status" value="1"/>
</dbReference>
<dbReference type="PANTHER" id="PTHR45632:SF5">
    <property type="entry name" value="KELCH-LIKE PROTEIN 22"/>
    <property type="match status" value="1"/>
</dbReference>
<dbReference type="AlphaFoldDB" id="A0A2G9V3C0"/>
<feature type="region of interest" description="Disordered" evidence="1">
    <location>
        <begin position="40"/>
        <end position="62"/>
    </location>
</feature>
<gene>
    <name evidence="4" type="ORF">TELCIR_00904</name>
</gene>
<dbReference type="EMBL" id="KZ345017">
    <property type="protein sequence ID" value="PIO76993.1"/>
    <property type="molecule type" value="Genomic_DNA"/>
</dbReference>
<organism evidence="4 5">
    <name type="scientific">Teladorsagia circumcincta</name>
    <name type="common">Brown stomach worm</name>
    <name type="synonym">Ostertagia circumcincta</name>
    <dbReference type="NCBI Taxonomy" id="45464"/>
    <lineage>
        <taxon>Eukaryota</taxon>
        <taxon>Metazoa</taxon>
        <taxon>Ecdysozoa</taxon>
        <taxon>Nematoda</taxon>
        <taxon>Chromadorea</taxon>
        <taxon>Rhabditida</taxon>
        <taxon>Rhabditina</taxon>
        <taxon>Rhabditomorpha</taxon>
        <taxon>Strongyloidea</taxon>
        <taxon>Trichostrongylidae</taxon>
        <taxon>Teladorsagia</taxon>
    </lineage>
</organism>
<evidence type="ECO:0000313" key="4">
    <source>
        <dbReference type="EMBL" id="PIO76993.1"/>
    </source>
</evidence>
<evidence type="ECO:0008006" key="6">
    <source>
        <dbReference type="Google" id="ProtNLM"/>
    </source>
</evidence>
<dbReference type="Gene3D" id="3.30.710.10">
    <property type="entry name" value="Potassium Channel Kv1.1, Chain A"/>
    <property type="match status" value="1"/>
</dbReference>
<dbReference type="InterPro" id="IPR029526">
    <property type="entry name" value="PGBD"/>
</dbReference>
<keyword evidence="5" id="KW-1185">Reference proteome</keyword>
<dbReference type="InterPro" id="IPR011333">
    <property type="entry name" value="SKP1/BTB/POZ_sf"/>
</dbReference>
<dbReference type="Proteomes" id="UP000230423">
    <property type="component" value="Unassembled WGS sequence"/>
</dbReference>
<name>A0A2G9V3C0_TELCI</name>
<feature type="domain" description="BTB" evidence="2">
    <location>
        <begin position="243"/>
        <end position="297"/>
    </location>
</feature>
<feature type="domain" description="PiggyBac transposable element-derived protein" evidence="3">
    <location>
        <begin position="92"/>
        <end position="138"/>
    </location>
</feature>
<evidence type="ECO:0000256" key="1">
    <source>
        <dbReference type="SAM" id="MobiDB-lite"/>
    </source>
</evidence>
<accession>A0A2G9V3C0</accession>
<feature type="compositionally biased region" description="Acidic residues" evidence="1">
    <location>
        <begin position="45"/>
        <end position="62"/>
    </location>
</feature>
<protein>
    <recommendedName>
        <fullName evidence="6">BTB domain-containing protein</fullName>
    </recommendedName>
</protein>